<dbReference type="GeneID" id="56083392"/>
<dbReference type="AlphaFoldDB" id="A0A7D5P6X5"/>
<keyword evidence="1" id="KW-0812">Transmembrane</keyword>
<name>A0A7D5P6X5_9EURY</name>
<dbReference type="KEGG" id="hpel:HZS54_12345"/>
<sequence>MVALGLAAPTTLAFIGGIGLLEIAILVGLLVSCSILFIGINNELSTGRSLLVSLALYVGMAAYAIILLN</sequence>
<feature type="transmembrane region" description="Helical" evidence="1">
    <location>
        <begin position="12"/>
        <end position="38"/>
    </location>
</feature>
<keyword evidence="1" id="KW-0472">Membrane</keyword>
<proteinExistence type="predicted"/>
<keyword evidence="3" id="KW-1185">Reference proteome</keyword>
<evidence type="ECO:0000313" key="3">
    <source>
        <dbReference type="Proteomes" id="UP000509346"/>
    </source>
</evidence>
<dbReference type="EMBL" id="CP058909">
    <property type="protein sequence ID" value="QLH82357.1"/>
    <property type="molecule type" value="Genomic_DNA"/>
</dbReference>
<protein>
    <submittedName>
        <fullName evidence="2">Uncharacterized protein</fullName>
    </submittedName>
</protein>
<organism evidence="2 3">
    <name type="scientific">Halosimplex pelagicum</name>
    <dbReference type="NCBI Taxonomy" id="869886"/>
    <lineage>
        <taxon>Archaea</taxon>
        <taxon>Methanobacteriati</taxon>
        <taxon>Methanobacteriota</taxon>
        <taxon>Stenosarchaea group</taxon>
        <taxon>Halobacteria</taxon>
        <taxon>Halobacteriales</taxon>
        <taxon>Haloarculaceae</taxon>
        <taxon>Halosimplex</taxon>
    </lineage>
</organism>
<accession>A0A7D5P6X5</accession>
<reference evidence="2 3" key="1">
    <citation type="submission" date="2020-07" db="EMBL/GenBank/DDBJ databases">
        <title>Halosimplex litoreum sp. nov. and Halosimplex rubrum sp. nov., isolated from different salt environments.</title>
        <authorList>
            <person name="Cui H."/>
        </authorList>
    </citation>
    <scope>NUCLEOTIDE SEQUENCE [LARGE SCALE GENOMIC DNA]</scope>
    <source>
        <strain evidence="2 3">R2</strain>
    </source>
</reference>
<evidence type="ECO:0000313" key="2">
    <source>
        <dbReference type="EMBL" id="QLH82357.1"/>
    </source>
</evidence>
<evidence type="ECO:0000256" key="1">
    <source>
        <dbReference type="SAM" id="Phobius"/>
    </source>
</evidence>
<dbReference type="RefSeq" id="WP_179922825.1">
    <property type="nucleotide sequence ID" value="NZ_CP058909.1"/>
</dbReference>
<keyword evidence="1" id="KW-1133">Transmembrane helix</keyword>
<feature type="transmembrane region" description="Helical" evidence="1">
    <location>
        <begin position="50"/>
        <end position="68"/>
    </location>
</feature>
<gene>
    <name evidence="2" type="ORF">HZS54_12345</name>
</gene>
<dbReference type="Proteomes" id="UP000509346">
    <property type="component" value="Chromosome"/>
</dbReference>